<keyword evidence="1" id="KW-0677">Repeat</keyword>
<comment type="caution">
    <text evidence="5">The sequence shown here is derived from an EMBL/GenBank/DDBJ whole genome shotgun (WGS) entry which is preliminary data.</text>
</comment>
<dbReference type="AlphaFoldDB" id="A0AAE0GI18"/>
<evidence type="ECO:0000256" key="1">
    <source>
        <dbReference type="ARBA" id="ARBA00022737"/>
    </source>
</evidence>
<dbReference type="InterPro" id="IPR018247">
    <property type="entry name" value="EF_Hand_1_Ca_BS"/>
</dbReference>
<dbReference type="Proteomes" id="UP001190700">
    <property type="component" value="Unassembled WGS sequence"/>
</dbReference>
<evidence type="ECO:0000256" key="3">
    <source>
        <dbReference type="SAM" id="MobiDB-lite"/>
    </source>
</evidence>
<dbReference type="EMBL" id="LGRX02005486">
    <property type="protein sequence ID" value="KAK3278383.1"/>
    <property type="molecule type" value="Genomic_DNA"/>
</dbReference>
<evidence type="ECO:0000259" key="4">
    <source>
        <dbReference type="PROSITE" id="PS50222"/>
    </source>
</evidence>
<evidence type="ECO:0000256" key="2">
    <source>
        <dbReference type="ARBA" id="ARBA00022837"/>
    </source>
</evidence>
<dbReference type="InterPro" id="IPR011992">
    <property type="entry name" value="EF-hand-dom_pair"/>
</dbReference>
<evidence type="ECO:0000313" key="6">
    <source>
        <dbReference type="Proteomes" id="UP001190700"/>
    </source>
</evidence>
<feature type="region of interest" description="Disordered" evidence="3">
    <location>
        <begin position="230"/>
        <end position="291"/>
    </location>
</feature>
<dbReference type="Pfam" id="PF13499">
    <property type="entry name" value="EF-hand_7"/>
    <property type="match status" value="1"/>
</dbReference>
<dbReference type="InterPro" id="IPR050145">
    <property type="entry name" value="Centrin_CML-like"/>
</dbReference>
<dbReference type="InterPro" id="IPR002048">
    <property type="entry name" value="EF_hand_dom"/>
</dbReference>
<dbReference type="PROSITE" id="PS00018">
    <property type="entry name" value="EF_HAND_1"/>
    <property type="match status" value="2"/>
</dbReference>
<accession>A0AAE0GI18</accession>
<keyword evidence="6" id="KW-1185">Reference proteome</keyword>
<dbReference type="CDD" id="cd00051">
    <property type="entry name" value="EFh"/>
    <property type="match status" value="1"/>
</dbReference>
<feature type="compositionally biased region" description="Polar residues" evidence="3">
    <location>
        <begin position="234"/>
        <end position="244"/>
    </location>
</feature>
<sequence length="291" mass="32402">MLHYQDAGSGMQIGVPLKVVKRLKNFFTRLDTDASGVVDVAEVDAYAYDITSKGGGSHQGTYSPAATILAANFPGHFGGELVRRIENVIRDKEGLTFPDMLGVAFPNARDVDIAEFVDAVKEKEKDLELLANPALVEKKRRMAEIERESWKSWIDHLWRRYDMDKSGELDEREFKVVLRELGGTAEDAELFFKEVDVDNSGSISKQEFKDWWIGQGAFASSSIIGVASPDPGMTATQTRIQDSQTKPKKSILGRRPQTMRAEPLTSASKQAASKTRLLPPIQRGQYTRPSH</sequence>
<reference evidence="5 6" key="1">
    <citation type="journal article" date="2015" name="Genome Biol. Evol.">
        <title>Comparative Genomics of a Bacterivorous Green Alga Reveals Evolutionary Causalities and Consequences of Phago-Mixotrophic Mode of Nutrition.</title>
        <authorList>
            <person name="Burns J.A."/>
            <person name="Paasch A."/>
            <person name="Narechania A."/>
            <person name="Kim E."/>
        </authorList>
    </citation>
    <scope>NUCLEOTIDE SEQUENCE [LARGE SCALE GENOMIC DNA]</scope>
    <source>
        <strain evidence="5 6">PLY_AMNH</strain>
    </source>
</reference>
<dbReference type="PROSITE" id="PS50222">
    <property type="entry name" value="EF_HAND_2"/>
    <property type="match status" value="2"/>
</dbReference>
<dbReference type="SMART" id="SM00054">
    <property type="entry name" value="EFh"/>
    <property type="match status" value="3"/>
</dbReference>
<keyword evidence="2" id="KW-0106">Calcium</keyword>
<protein>
    <recommendedName>
        <fullName evidence="4">EF-hand domain-containing protein</fullName>
    </recommendedName>
</protein>
<proteinExistence type="predicted"/>
<dbReference type="Gene3D" id="1.10.238.10">
    <property type="entry name" value="EF-hand"/>
    <property type="match status" value="1"/>
</dbReference>
<name>A0AAE0GI18_9CHLO</name>
<organism evidence="5 6">
    <name type="scientific">Cymbomonas tetramitiformis</name>
    <dbReference type="NCBI Taxonomy" id="36881"/>
    <lineage>
        <taxon>Eukaryota</taxon>
        <taxon>Viridiplantae</taxon>
        <taxon>Chlorophyta</taxon>
        <taxon>Pyramimonadophyceae</taxon>
        <taxon>Pyramimonadales</taxon>
        <taxon>Pyramimonadaceae</taxon>
        <taxon>Cymbomonas</taxon>
    </lineage>
</organism>
<evidence type="ECO:0000313" key="5">
    <source>
        <dbReference type="EMBL" id="KAK3278383.1"/>
    </source>
</evidence>
<feature type="domain" description="EF-hand" evidence="4">
    <location>
        <begin position="183"/>
        <end position="218"/>
    </location>
</feature>
<feature type="domain" description="EF-hand" evidence="4">
    <location>
        <begin position="18"/>
        <end position="53"/>
    </location>
</feature>
<dbReference type="PANTHER" id="PTHR23050">
    <property type="entry name" value="CALCIUM BINDING PROTEIN"/>
    <property type="match status" value="1"/>
</dbReference>
<dbReference type="SUPFAM" id="SSF47473">
    <property type="entry name" value="EF-hand"/>
    <property type="match status" value="1"/>
</dbReference>
<dbReference type="GO" id="GO:0005509">
    <property type="term" value="F:calcium ion binding"/>
    <property type="evidence" value="ECO:0007669"/>
    <property type="project" value="InterPro"/>
</dbReference>
<gene>
    <name evidence="5" type="ORF">CYMTET_13675</name>
</gene>